<keyword evidence="8 12" id="KW-0547">Nucleotide-binding</keyword>
<keyword evidence="10 12" id="KW-0067">ATP-binding</keyword>
<comment type="function">
    <text evidence="12">Catalyzes the ATP-dependent phosphorylation of L-homoserine to L-homoserine phosphate.</text>
</comment>
<dbReference type="InterPro" id="IPR006203">
    <property type="entry name" value="GHMP_knse_ATP-bd_CS"/>
</dbReference>
<evidence type="ECO:0000259" key="14">
    <source>
        <dbReference type="Pfam" id="PF08544"/>
    </source>
</evidence>
<dbReference type="PIRSF" id="PIRSF000676">
    <property type="entry name" value="Homoser_kin"/>
    <property type="match status" value="1"/>
</dbReference>
<evidence type="ECO:0000256" key="2">
    <source>
        <dbReference type="ARBA" id="ARBA00007370"/>
    </source>
</evidence>
<name>A0A3P3XPH6_9SPIR</name>
<comment type="similarity">
    <text evidence="2 12">Belongs to the GHMP kinase family. Homoserine kinase subfamily.</text>
</comment>
<evidence type="ECO:0000259" key="13">
    <source>
        <dbReference type="Pfam" id="PF00288"/>
    </source>
</evidence>
<evidence type="ECO:0000256" key="1">
    <source>
        <dbReference type="ARBA" id="ARBA00005015"/>
    </source>
</evidence>
<evidence type="ECO:0000313" key="15">
    <source>
        <dbReference type="EMBL" id="SLM18170.1"/>
    </source>
</evidence>
<comment type="subcellular location">
    <subcellularLocation>
        <location evidence="12">Cytoplasm</location>
    </subcellularLocation>
</comment>
<evidence type="ECO:0000256" key="10">
    <source>
        <dbReference type="ARBA" id="ARBA00022840"/>
    </source>
</evidence>
<dbReference type="SUPFAM" id="SSF55060">
    <property type="entry name" value="GHMP Kinase, C-terminal domain"/>
    <property type="match status" value="1"/>
</dbReference>
<dbReference type="EC" id="2.7.1.39" evidence="3 12"/>
<dbReference type="Gene3D" id="3.30.230.10">
    <property type="match status" value="1"/>
</dbReference>
<dbReference type="NCBIfam" id="TIGR00191">
    <property type="entry name" value="thrB"/>
    <property type="match status" value="1"/>
</dbReference>
<dbReference type="PROSITE" id="PS00627">
    <property type="entry name" value="GHMP_KINASES_ATP"/>
    <property type="match status" value="1"/>
</dbReference>
<organism evidence="15">
    <name type="scientific">uncultured spirochete</name>
    <dbReference type="NCBI Taxonomy" id="156406"/>
    <lineage>
        <taxon>Bacteria</taxon>
        <taxon>Pseudomonadati</taxon>
        <taxon>Spirochaetota</taxon>
        <taxon>Spirochaetia</taxon>
        <taxon>Spirochaetales</taxon>
        <taxon>environmental samples</taxon>
    </lineage>
</organism>
<dbReference type="InterPro" id="IPR000870">
    <property type="entry name" value="Homoserine_kinase"/>
</dbReference>
<dbReference type="Pfam" id="PF08544">
    <property type="entry name" value="GHMP_kinases_C"/>
    <property type="match status" value="1"/>
</dbReference>
<evidence type="ECO:0000256" key="12">
    <source>
        <dbReference type="HAMAP-Rule" id="MF_00384"/>
    </source>
</evidence>
<dbReference type="AlphaFoldDB" id="A0A3P3XPH6"/>
<evidence type="ECO:0000256" key="8">
    <source>
        <dbReference type="ARBA" id="ARBA00022741"/>
    </source>
</evidence>
<evidence type="ECO:0000256" key="5">
    <source>
        <dbReference type="ARBA" id="ARBA00022605"/>
    </source>
</evidence>
<dbReference type="InterPro" id="IPR013750">
    <property type="entry name" value="GHMP_kinase_C_dom"/>
</dbReference>
<gene>
    <name evidence="12" type="primary">thrB</name>
    <name evidence="15" type="ORF">SPIRO4BDMA_40742</name>
</gene>
<dbReference type="SUPFAM" id="SSF54211">
    <property type="entry name" value="Ribosomal protein S5 domain 2-like"/>
    <property type="match status" value="1"/>
</dbReference>
<keyword evidence="5 12" id="KW-0028">Amino-acid biosynthesis</keyword>
<evidence type="ECO:0000256" key="7">
    <source>
        <dbReference type="ARBA" id="ARBA00022697"/>
    </source>
</evidence>
<dbReference type="PANTHER" id="PTHR20861:SF1">
    <property type="entry name" value="HOMOSERINE KINASE"/>
    <property type="match status" value="1"/>
</dbReference>
<dbReference type="InterPro" id="IPR020568">
    <property type="entry name" value="Ribosomal_Su5_D2-typ_SF"/>
</dbReference>
<keyword evidence="9 12" id="KW-0418">Kinase</keyword>
<protein>
    <recommendedName>
        <fullName evidence="4 12">Homoserine kinase</fullName>
        <shortName evidence="12">HK</shortName>
        <shortName evidence="12">HSK</shortName>
        <ecNumber evidence="3 12">2.7.1.39</ecNumber>
    </recommendedName>
</protein>
<dbReference type="InterPro" id="IPR036554">
    <property type="entry name" value="GHMP_kinase_C_sf"/>
</dbReference>
<accession>A0A3P3XPH6</accession>
<evidence type="ECO:0000256" key="6">
    <source>
        <dbReference type="ARBA" id="ARBA00022679"/>
    </source>
</evidence>
<proteinExistence type="inferred from homology"/>
<dbReference type="GO" id="GO:0009088">
    <property type="term" value="P:threonine biosynthetic process"/>
    <property type="evidence" value="ECO:0007669"/>
    <property type="project" value="UniProtKB-UniRule"/>
</dbReference>
<evidence type="ECO:0000256" key="4">
    <source>
        <dbReference type="ARBA" id="ARBA00017858"/>
    </source>
</evidence>
<dbReference type="Gene3D" id="3.30.70.890">
    <property type="entry name" value="GHMP kinase, C-terminal domain"/>
    <property type="match status" value="1"/>
</dbReference>
<sequence>MIEIEVPATSANLGPGFDCLGIALSLSNIVRIKRAARTYLTGCPSQWAGEDNLLLRSFRHACSILQTSVPEIAVEFVSNIPPARGLGSSASLAVAGAAAALLFHTGAEAGTEVDYSAFLHRPENLDFLLRAAADIEGHPDNAAPAMYGGFTAAALAGRKIIVSHSSAPEHWHFEACIPDFNLETSVARKALPDVYPRADVVHSLSHAVLTALAIQKADLTMLGRVCEDRIHEPYRRPLIPDFEIVETACRAQNAAAVWISGSGPTILAVFDTSAPEKINKSLASDIAERALHSWHIIPLQADNLGIRAHQVRQEEPSV</sequence>
<keyword evidence="6 12" id="KW-0808">Transferase</keyword>
<evidence type="ECO:0000256" key="9">
    <source>
        <dbReference type="ARBA" id="ARBA00022777"/>
    </source>
</evidence>
<reference evidence="15" key="1">
    <citation type="submission" date="2017-02" db="EMBL/GenBank/DDBJ databases">
        <authorList>
            <person name="Regsiter A."/>
            <person name="William W."/>
        </authorList>
    </citation>
    <scope>NUCLEOTIDE SEQUENCE</scope>
    <source>
        <strain evidence="15">BdmA 4</strain>
    </source>
</reference>
<dbReference type="EMBL" id="FWDO01000004">
    <property type="protein sequence ID" value="SLM18170.1"/>
    <property type="molecule type" value="Genomic_DNA"/>
</dbReference>
<dbReference type="GO" id="GO:0005524">
    <property type="term" value="F:ATP binding"/>
    <property type="evidence" value="ECO:0007669"/>
    <property type="project" value="UniProtKB-UniRule"/>
</dbReference>
<comment type="pathway">
    <text evidence="1 12">Amino-acid biosynthesis; L-threonine biosynthesis; L-threonine from L-aspartate: step 4/5.</text>
</comment>
<dbReference type="InterPro" id="IPR006204">
    <property type="entry name" value="GHMP_kinase_N_dom"/>
</dbReference>
<dbReference type="Pfam" id="PF00288">
    <property type="entry name" value="GHMP_kinases_N"/>
    <property type="match status" value="1"/>
</dbReference>
<comment type="catalytic activity">
    <reaction evidence="11 12">
        <text>L-homoserine + ATP = O-phospho-L-homoserine + ADP + H(+)</text>
        <dbReference type="Rhea" id="RHEA:13985"/>
        <dbReference type="ChEBI" id="CHEBI:15378"/>
        <dbReference type="ChEBI" id="CHEBI:30616"/>
        <dbReference type="ChEBI" id="CHEBI:57476"/>
        <dbReference type="ChEBI" id="CHEBI:57590"/>
        <dbReference type="ChEBI" id="CHEBI:456216"/>
        <dbReference type="EC" id="2.7.1.39"/>
    </reaction>
</comment>
<feature type="domain" description="GHMP kinase C-terminal" evidence="14">
    <location>
        <begin position="213"/>
        <end position="279"/>
    </location>
</feature>
<keyword evidence="7 12" id="KW-0791">Threonine biosynthesis</keyword>
<dbReference type="GO" id="GO:0004413">
    <property type="term" value="F:homoserine kinase activity"/>
    <property type="evidence" value="ECO:0007669"/>
    <property type="project" value="UniProtKB-UniRule"/>
</dbReference>
<feature type="domain" description="GHMP kinase N-terminal" evidence="13">
    <location>
        <begin position="58"/>
        <end position="149"/>
    </location>
</feature>
<keyword evidence="12" id="KW-0963">Cytoplasm</keyword>
<feature type="binding site" evidence="12">
    <location>
        <begin position="81"/>
        <end position="91"/>
    </location>
    <ligand>
        <name>ATP</name>
        <dbReference type="ChEBI" id="CHEBI:30616"/>
    </ligand>
</feature>
<dbReference type="GO" id="GO:0005737">
    <property type="term" value="C:cytoplasm"/>
    <property type="evidence" value="ECO:0007669"/>
    <property type="project" value="UniProtKB-SubCell"/>
</dbReference>
<dbReference type="PANTHER" id="PTHR20861">
    <property type="entry name" value="HOMOSERINE/4-DIPHOSPHOCYTIDYL-2-C-METHYL-D-ERYTHRITOL KINASE"/>
    <property type="match status" value="1"/>
</dbReference>
<evidence type="ECO:0000256" key="11">
    <source>
        <dbReference type="ARBA" id="ARBA00049375"/>
    </source>
</evidence>
<dbReference type="PRINTS" id="PR00958">
    <property type="entry name" value="HOMSERKINASE"/>
</dbReference>
<evidence type="ECO:0000256" key="3">
    <source>
        <dbReference type="ARBA" id="ARBA00012078"/>
    </source>
</evidence>
<dbReference type="UniPathway" id="UPA00050">
    <property type="reaction ID" value="UER00064"/>
</dbReference>
<dbReference type="HAMAP" id="MF_00384">
    <property type="entry name" value="Homoser_kinase"/>
    <property type="match status" value="1"/>
</dbReference>
<dbReference type="InterPro" id="IPR014721">
    <property type="entry name" value="Ribsml_uS5_D2-typ_fold_subgr"/>
</dbReference>